<evidence type="ECO:0000256" key="6">
    <source>
        <dbReference type="ARBA" id="ARBA00022692"/>
    </source>
</evidence>
<name>A0A8H4BD05_MUCCL</name>
<evidence type="ECO:0000256" key="1">
    <source>
        <dbReference type="ARBA" id="ARBA00002978"/>
    </source>
</evidence>
<evidence type="ECO:0000256" key="7">
    <source>
        <dbReference type="ARBA" id="ARBA00022989"/>
    </source>
</evidence>
<evidence type="ECO:0000256" key="2">
    <source>
        <dbReference type="ARBA" id="ARBA00004653"/>
    </source>
</evidence>
<comment type="subcellular location">
    <subcellularLocation>
        <location evidence="2">Golgi apparatus membrane</location>
        <topology evidence="2">Multi-pass membrane protein</topology>
    </subcellularLocation>
</comment>
<gene>
    <name evidence="12" type="ORF">FB192DRAFT_1474860</name>
</gene>
<feature type="domain" description="VTT" evidence="11">
    <location>
        <begin position="28"/>
        <end position="130"/>
    </location>
</feature>
<organism evidence="12 13">
    <name type="scientific">Mucor circinelloides f. lusitanicus</name>
    <name type="common">Mucor racemosus var. lusitanicus</name>
    <dbReference type="NCBI Taxonomy" id="29924"/>
    <lineage>
        <taxon>Eukaryota</taxon>
        <taxon>Fungi</taxon>
        <taxon>Fungi incertae sedis</taxon>
        <taxon>Mucoromycota</taxon>
        <taxon>Mucoromycotina</taxon>
        <taxon>Mucoromycetes</taxon>
        <taxon>Mucorales</taxon>
        <taxon>Mucorineae</taxon>
        <taxon>Mucoraceae</taxon>
        <taxon>Mucor</taxon>
    </lineage>
</organism>
<evidence type="ECO:0000259" key="11">
    <source>
        <dbReference type="Pfam" id="PF09335"/>
    </source>
</evidence>
<proteinExistence type="inferred from homology"/>
<dbReference type="InterPro" id="IPR032816">
    <property type="entry name" value="VTT_dom"/>
</dbReference>
<feature type="transmembrane region" description="Helical" evidence="10">
    <location>
        <begin position="12"/>
        <end position="37"/>
    </location>
</feature>
<dbReference type="EMBL" id="JAAECE010000006">
    <property type="protein sequence ID" value="KAF1799992.1"/>
    <property type="molecule type" value="Genomic_DNA"/>
</dbReference>
<evidence type="ECO:0000256" key="3">
    <source>
        <dbReference type="ARBA" id="ARBA00008640"/>
    </source>
</evidence>
<dbReference type="Pfam" id="PF09335">
    <property type="entry name" value="VTT_dom"/>
    <property type="match status" value="1"/>
</dbReference>
<evidence type="ECO:0000256" key="9">
    <source>
        <dbReference type="ARBA" id="ARBA00023136"/>
    </source>
</evidence>
<dbReference type="GO" id="GO:0000139">
    <property type="term" value="C:Golgi membrane"/>
    <property type="evidence" value="ECO:0007669"/>
    <property type="project" value="UniProtKB-SubCell"/>
</dbReference>
<reference evidence="12 13" key="1">
    <citation type="submission" date="2019-09" db="EMBL/GenBank/DDBJ databases">
        <authorList>
            <consortium name="DOE Joint Genome Institute"/>
            <person name="Mondo S.J."/>
            <person name="Navarro-Mendoza M.I."/>
            <person name="Perez-Arques C."/>
            <person name="Panchal S."/>
            <person name="Nicolas F.E."/>
            <person name="Ganguly P."/>
            <person name="Pangilinan J."/>
            <person name="Grigoriev I."/>
            <person name="Heitman J."/>
            <person name="Sanya K."/>
            <person name="Garre V."/>
        </authorList>
    </citation>
    <scope>NUCLEOTIDE SEQUENCE [LARGE SCALE GENOMIC DNA]</scope>
    <source>
        <strain evidence="12 13">MU402</strain>
    </source>
</reference>
<evidence type="ECO:0000256" key="5">
    <source>
        <dbReference type="ARBA" id="ARBA00020673"/>
    </source>
</evidence>
<comment type="similarity">
    <text evidence="3">Belongs to the TVP38/TMEM64 family.</text>
</comment>
<dbReference type="InterPro" id="IPR051076">
    <property type="entry name" value="Golgi_membrane_TVP38/TMEM64"/>
</dbReference>
<evidence type="ECO:0000256" key="8">
    <source>
        <dbReference type="ARBA" id="ARBA00023034"/>
    </source>
</evidence>
<comment type="caution">
    <text evidence="12">The sequence shown here is derived from an EMBL/GenBank/DDBJ whole genome shotgun (WGS) entry which is preliminary data.</text>
</comment>
<evidence type="ECO:0000313" key="13">
    <source>
        <dbReference type="Proteomes" id="UP000469890"/>
    </source>
</evidence>
<evidence type="ECO:0000256" key="4">
    <source>
        <dbReference type="ARBA" id="ARBA00013533"/>
    </source>
</evidence>
<comment type="function">
    <text evidence="1">Golgi membrane protein involved in vesicular trafficking and spindle migration.</text>
</comment>
<dbReference type="AlphaFoldDB" id="A0A8H4BD05"/>
<protein>
    <recommendedName>
        <fullName evidence="4">Golgi apparatus membrane protein TVP38</fullName>
    </recommendedName>
    <alternativeName>
        <fullName evidence="5">Golgi apparatus membrane protein tvp38</fullName>
    </alternativeName>
</protein>
<keyword evidence="7 10" id="KW-1133">Transmembrane helix</keyword>
<keyword evidence="8" id="KW-0333">Golgi apparatus</keyword>
<sequence>MRSTQYSSLIMTAIVCLSCVPPLMGFTLAITMCGYVYGFRFGLVPVILGANLGAISTFLMFRKLGLDQWLNSKKRYSAVSAAIQEGGFKMMLLIRLGLPWHLTNVILSTNDCISFNVYSASAFLGSFKLIWVVWLGSQMASLNNPELPPQVHRYTKISVGVSLLLMTFVGIWLYRLVMRKIKVKHDDEEEPLWSDSSNLAVKQYGSECISGCIDIK</sequence>
<feature type="transmembrane region" description="Helical" evidence="10">
    <location>
        <begin position="115"/>
        <end position="134"/>
    </location>
</feature>
<feature type="transmembrane region" description="Helical" evidence="10">
    <location>
        <begin position="43"/>
        <end position="61"/>
    </location>
</feature>
<evidence type="ECO:0000256" key="10">
    <source>
        <dbReference type="SAM" id="Phobius"/>
    </source>
</evidence>
<dbReference type="PANTHER" id="PTHR47549">
    <property type="entry name" value="GOLGI APPARATUS MEMBRANE PROTEIN TVP38-RELATED"/>
    <property type="match status" value="1"/>
</dbReference>
<keyword evidence="9 10" id="KW-0472">Membrane</keyword>
<dbReference type="Proteomes" id="UP000469890">
    <property type="component" value="Unassembled WGS sequence"/>
</dbReference>
<accession>A0A8H4BD05</accession>
<evidence type="ECO:0000313" key="12">
    <source>
        <dbReference type="EMBL" id="KAF1799992.1"/>
    </source>
</evidence>
<keyword evidence="6 10" id="KW-0812">Transmembrane</keyword>
<feature type="transmembrane region" description="Helical" evidence="10">
    <location>
        <begin position="154"/>
        <end position="174"/>
    </location>
</feature>